<evidence type="ECO:0000313" key="2">
    <source>
        <dbReference type="Proteomes" id="UP000317893"/>
    </source>
</evidence>
<organism evidence="1 2">
    <name type="scientific">Lapillicoccus jejuensis</name>
    <dbReference type="NCBI Taxonomy" id="402171"/>
    <lineage>
        <taxon>Bacteria</taxon>
        <taxon>Bacillati</taxon>
        <taxon>Actinomycetota</taxon>
        <taxon>Actinomycetes</taxon>
        <taxon>Micrococcales</taxon>
        <taxon>Intrasporangiaceae</taxon>
        <taxon>Lapillicoccus</taxon>
    </lineage>
</organism>
<keyword evidence="2" id="KW-1185">Reference proteome</keyword>
<proteinExistence type="predicted"/>
<protein>
    <submittedName>
        <fullName evidence="1">Uncharacterized protein</fullName>
    </submittedName>
</protein>
<dbReference type="Proteomes" id="UP000317893">
    <property type="component" value="Unassembled WGS sequence"/>
</dbReference>
<evidence type="ECO:0000313" key="1">
    <source>
        <dbReference type="EMBL" id="TQJ08572.1"/>
    </source>
</evidence>
<reference evidence="1 2" key="1">
    <citation type="submission" date="2019-06" db="EMBL/GenBank/DDBJ databases">
        <title>Sequencing the genomes of 1000 actinobacteria strains.</title>
        <authorList>
            <person name="Klenk H.-P."/>
        </authorList>
    </citation>
    <scope>NUCLEOTIDE SEQUENCE [LARGE SCALE GENOMIC DNA]</scope>
    <source>
        <strain evidence="1 2">DSM 18607</strain>
    </source>
</reference>
<comment type="caution">
    <text evidence="1">The sequence shown here is derived from an EMBL/GenBank/DDBJ whole genome shotgun (WGS) entry which is preliminary data.</text>
</comment>
<gene>
    <name evidence="1" type="ORF">FB458_1662</name>
</gene>
<sequence>MAEDERSICHFSQSNPMGPEGFTVPALLRRVADSIEALGGVQVQDLTFHHEVTTTGQDDFSMTVFYHRPE</sequence>
<name>A0A542DZQ5_9MICO</name>
<dbReference type="OrthoDB" id="5189551at2"/>
<dbReference type="AlphaFoldDB" id="A0A542DZQ5"/>
<accession>A0A542DZQ5</accession>
<dbReference type="EMBL" id="VFMN01000001">
    <property type="protein sequence ID" value="TQJ08572.1"/>
    <property type="molecule type" value="Genomic_DNA"/>
</dbReference>
<dbReference type="RefSeq" id="WP_141848072.1">
    <property type="nucleotide sequence ID" value="NZ_BAAAPR010000004.1"/>
</dbReference>